<feature type="compositionally biased region" description="Basic and acidic residues" evidence="1">
    <location>
        <begin position="310"/>
        <end position="319"/>
    </location>
</feature>
<feature type="region of interest" description="Disordered" evidence="1">
    <location>
        <begin position="298"/>
        <end position="325"/>
    </location>
</feature>
<dbReference type="AlphaFoldDB" id="A0ABD3GJE5"/>
<comment type="caution">
    <text evidence="3">The sequence shown here is derived from an EMBL/GenBank/DDBJ whole genome shotgun (WGS) entry which is preliminary data.</text>
</comment>
<dbReference type="Proteomes" id="UP001633002">
    <property type="component" value="Unassembled WGS sequence"/>
</dbReference>
<reference evidence="3 4" key="1">
    <citation type="submission" date="2024-09" db="EMBL/GenBank/DDBJ databases">
        <title>Chromosome-scale assembly of Riccia sorocarpa.</title>
        <authorList>
            <person name="Paukszto L."/>
        </authorList>
    </citation>
    <scope>NUCLEOTIDE SEQUENCE [LARGE SCALE GENOMIC DNA]</scope>
    <source>
        <strain evidence="3">LP-2024</strain>
        <tissue evidence="3">Aerial parts of the thallus</tissue>
    </source>
</reference>
<dbReference type="PANTHER" id="PTHR21818:SF0">
    <property type="entry name" value="FANCONI ANEMIA GROUP I PROTEIN"/>
    <property type="match status" value="1"/>
</dbReference>
<dbReference type="PANTHER" id="PTHR21818">
    <property type="entry name" value="BC025462 PROTEIN"/>
    <property type="match status" value="1"/>
</dbReference>
<gene>
    <name evidence="3" type="ORF">R1sor_021677</name>
</gene>
<keyword evidence="4" id="KW-1185">Reference proteome</keyword>
<feature type="domain" description="FANCI helical" evidence="2">
    <location>
        <begin position="94"/>
        <end position="165"/>
    </location>
</feature>
<evidence type="ECO:0000313" key="4">
    <source>
        <dbReference type="Proteomes" id="UP001633002"/>
    </source>
</evidence>
<protein>
    <recommendedName>
        <fullName evidence="2">FANCI helical domain-containing protein</fullName>
    </recommendedName>
</protein>
<sequence length="325" mass="36128">MPRTLLPSVSECILSHLDSGEDQEMPDSVEGGYRLLELLPRCLGLVTPADTVLEEQSWKRGQVSRPKVSSDAFRQMEGTIVLHINFAVKQDPALGQELLYLVRTSSWPSTPFLVSVLLSIRRIQRFEQASFDLLKATAVRSYKDCQQCRESRLAASLLGARCVQTAREMEQSLMRTVQSSAFGWDHIIPSVVRLGFCLIESVGVGRPRADETSRALDQVSSTQDLGIRVLTAAFEVHEMARDEVFHLIDAIAWIFRKSLIVDVEVIDRVGELVSPAGFGSRFSVIRHVDPKNPSLWNCELRPGKNGGPKSVEDANENRDPNGGIT</sequence>
<evidence type="ECO:0000256" key="1">
    <source>
        <dbReference type="SAM" id="MobiDB-lite"/>
    </source>
</evidence>
<organism evidence="3 4">
    <name type="scientific">Riccia sorocarpa</name>
    <dbReference type="NCBI Taxonomy" id="122646"/>
    <lineage>
        <taxon>Eukaryota</taxon>
        <taxon>Viridiplantae</taxon>
        <taxon>Streptophyta</taxon>
        <taxon>Embryophyta</taxon>
        <taxon>Marchantiophyta</taxon>
        <taxon>Marchantiopsida</taxon>
        <taxon>Marchantiidae</taxon>
        <taxon>Marchantiales</taxon>
        <taxon>Ricciaceae</taxon>
        <taxon>Riccia</taxon>
    </lineage>
</organism>
<name>A0ABD3GJE5_9MARC</name>
<dbReference type="EMBL" id="JBJQOH010000007">
    <property type="protein sequence ID" value="KAL3678721.1"/>
    <property type="molecule type" value="Genomic_DNA"/>
</dbReference>
<proteinExistence type="predicted"/>
<dbReference type="InterPro" id="IPR029310">
    <property type="entry name" value="FANCI_HD1"/>
</dbReference>
<accession>A0ABD3GJE5</accession>
<dbReference type="Pfam" id="PF14679">
    <property type="entry name" value="FANCI_HD1"/>
    <property type="match status" value="1"/>
</dbReference>
<dbReference type="InterPro" id="IPR026171">
    <property type="entry name" value="FANCI"/>
</dbReference>
<evidence type="ECO:0000313" key="3">
    <source>
        <dbReference type="EMBL" id="KAL3678721.1"/>
    </source>
</evidence>
<evidence type="ECO:0000259" key="2">
    <source>
        <dbReference type="Pfam" id="PF14679"/>
    </source>
</evidence>